<dbReference type="Proteomes" id="UP000199249">
    <property type="component" value="Unassembled WGS sequence"/>
</dbReference>
<proteinExistence type="predicted"/>
<dbReference type="SUPFAM" id="SSF52833">
    <property type="entry name" value="Thioredoxin-like"/>
    <property type="match status" value="1"/>
</dbReference>
<accession>A0A1H3P0P6</accession>
<sequence length="40" mass="4385">MVHTSGAAYPHNLPLLTFDGKHTSLSELKGKVVFVNMWAS</sequence>
<keyword evidence="2" id="KW-1185">Reference proteome</keyword>
<dbReference type="AlphaFoldDB" id="A0A1H3P0P6"/>
<dbReference type="EMBL" id="FNOV01000020">
    <property type="protein sequence ID" value="SDY94662.1"/>
    <property type="molecule type" value="Genomic_DNA"/>
</dbReference>
<reference evidence="2" key="1">
    <citation type="submission" date="2016-10" db="EMBL/GenBank/DDBJ databases">
        <authorList>
            <person name="Varghese N."/>
            <person name="Submissions S."/>
        </authorList>
    </citation>
    <scope>NUCLEOTIDE SEQUENCE [LARGE SCALE GENOMIC DNA]</scope>
    <source>
        <strain evidence="2">CGMCC 1.8975</strain>
    </source>
</reference>
<evidence type="ECO:0000313" key="2">
    <source>
        <dbReference type="Proteomes" id="UP000199249"/>
    </source>
</evidence>
<protein>
    <submittedName>
        <fullName evidence="1">Uncharacterized protein</fullName>
    </submittedName>
</protein>
<dbReference type="STRING" id="651662.SAMN04488069_12037"/>
<name>A0A1H3P0P6_9BACT</name>
<evidence type="ECO:0000313" key="1">
    <source>
        <dbReference type="EMBL" id="SDY94662.1"/>
    </source>
</evidence>
<dbReference type="Gene3D" id="3.40.30.10">
    <property type="entry name" value="Glutaredoxin"/>
    <property type="match status" value="1"/>
</dbReference>
<dbReference type="RefSeq" id="WP_262490463.1">
    <property type="nucleotide sequence ID" value="NZ_FNOV01000020.1"/>
</dbReference>
<dbReference type="InterPro" id="IPR036249">
    <property type="entry name" value="Thioredoxin-like_sf"/>
</dbReference>
<organism evidence="1 2">
    <name type="scientific">Hymenobacter psychrophilus</name>
    <dbReference type="NCBI Taxonomy" id="651662"/>
    <lineage>
        <taxon>Bacteria</taxon>
        <taxon>Pseudomonadati</taxon>
        <taxon>Bacteroidota</taxon>
        <taxon>Cytophagia</taxon>
        <taxon>Cytophagales</taxon>
        <taxon>Hymenobacteraceae</taxon>
        <taxon>Hymenobacter</taxon>
    </lineage>
</organism>
<gene>
    <name evidence="1" type="ORF">SAMN04488069_12037</name>
</gene>